<evidence type="ECO:0000256" key="5">
    <source>
        <dbReference type="ARBA" id="ARBA00023077"/>
    </source>
</evidence>
<dbReference type="EMBL" id="SIHO01000001">
    <property type="protein sequence ID" value="TFU05564.1"/>
    <property type="molecule type" value="Genomic_DNA"/>
</dbReference>
<feature type="domain" description="TonB-dependent receptor-like beta-barrel" evidence="11">
    <location>
        <begin position="269"/>
        <end position="651"/>
    </location>
</feature>
<keyword evidence="10" id="KW-0732">Signal</keyword>
<dbReference type="InterPro" id="IPR036942">
    <property type="entry name" value="Beta-barrel_TonB_sf"/>
</dbReference>
<evidence type="ECO:0000256" key="7">
    <source>
        <dbReference type="ARBA" id="ARBA00023237"/>
    </source>
</evidence>
<keyword evidence="3 8" id="KW-1134">Transmembrane beta strand</keyword>
<dbReference type="Gene3D" id="2.40.170.20">
    <property type="entry name" value="TonB-dependent receptor, beta-barrel domain"/>
    <property type="match status" value="1"/>
</dbReference>
<dbReference type="InterPro" id="IPR037066">
    <property type="entry name" value="Plug_dom_sf"/>
</dbReference>
<comment type="subcellular location">
    <subcellularLocation>
        <location evidence="1 8">Cell outer membrane</location>
        <topology evidence="1 8">Multi-pass membrane protein</topology>
    </subcellularLocation>
</comment>
<dbReference type="GO" id="GO:0015344">
    <property type="term" value="F:siderophore uptake transmembrane transporter activity"/>
    <property type="evidence" value="ECO:0007669"/>
    <property type="project" value="TreeGrafter"/>
</dbReference>
<dbReference type="RefSeq" id="WP_135244288.1">
    <property type="nucleotide sequence ID" value="NZ_SIHO01000001.1"/>
</dbReference>
<keyword evidence="2 8" id="KW-0813">Transport</keyword>
<dbReference type="OrthoDB" id="9795928at2"/>
<dbReference type="PROSITE" id="PS52016">
    <property type="entry name" value="TONB_DEPENDENT_REC_3"/>
    <property type="match status" value="1"/>
</dbReference>
<feature type="chain" id="PRO_5021263179" evidence="10">
    <location>
        <begin position="27"/>
        <end position="697"/>
    </location>
</feature>
<dbReference type="InterPro" id="IPR039426">
    <property type="entry name" value="TonB-dep_rcpt-like"/>
</dbReference>
<evidence type="ECO:0000256" key="3">
    <source>
        <dbReference type="ARBA" id="ARBA00022452"/>
    </source>
</evidence>
<organism evidence="13 14">
    <name type="scientific">Glacieibacterium arshaanense</name>
    <dbReference type="NCBI Taxonomy" id="2511025"/>
    <lineage>
        <taxon>Bacteria</taxon>
        <taxon>Pseudomonadati</taxon>
        <taxon>Pseudomonadota</taxon>
        <taxon>Alphaproteobacteria</taxon>
        <taxon>Sphingomonadales</taxon>
        <taxon>Sphingosinicellaceae</taxon>
        <taxon>Glacieibacterium</taxon>
    </lineage>
</organism>
<feature type="signal peptide" evidence="10">
    <location>
        <begin position="1"/>
        <end position="26"/>
    </location>
</feature>
<sequence>MLRTKFTLLLGAALLPAMLLAAPARAADAAPTQTAEADAGVHDDAHPQVSDDIIVTAPFARDRFGAMTGVSVLDGTVLTREVRGTIGESLTSQPGVSATSFGPNASRPVLRGFQGERVRVLTDGIGSFDVSNTSVDHAVVINPLLAERIEVLHGPTSLLYGSSAIGGVVNVIDTRIPRHVPDEPVHIEALGSYGTAANEFNGAASVDVPLTPEIVAHVDGSYLNSSDLDIGGYVLSEPMRQTAIANGAFDQAALKDVLPNSSAKTWNVAGGLAYIGEGGSAGIALSHYNSNYGVPIRYSLDPAVESEAVRIQMQQTRLDARAEFETGGSFVEQVKFRYGYANYSHFEQDLQGNIGTTFYDKAMEGRVELVQAVRGGWKGAFGGQFITRDFDAIGAEAFLPRNSTTQVGAFVLQEIKFGAIKTEFAARIENSHVTTAMTGFNRDFTPLSASVGASVPLGSEDWRVGLDLSHTERAPSAEELLANGPHGGTAAYEIGNPDFVIESSNGAEMVLHGKGDKYNIEASAFYDSFSNYIYENQTGAIIDNLPVFQAVQANAVYWGFEVQGNATLTQFGSWTLTANALADYVNAEIKSVGPAPRIPPLRLRGGLTIANDSWVGEVTAEYGAAQNRVAYNETTTPDYVLLNANLTWTPWTDKPGTYFIFAIDNILNQDIRRAASFLKDYAPLPGRDFRLSFRVAI</sequence>
<evidence type="ECO:0000256" key="9">
    <source>
        <dbReference type="RuleBase" id="RU003357"/>
    </source>
</evidence>
<dbReference type="PANTHER" id="PTHR30069">
    <property type="entry name" value="TONB-DEPENDENT OUTER MEMBRANE RECEPTOR"/>
    <property type="match status" value="1"/>
</dbReference>
<dbReference type="InterPro" id="IPR012910">
    <property type="entry name" value="Plug_dom"/>
</dbReference>
<dbReference type="GO" id="GO:0009279">
    <property type="term" value="C:cell outer membrane"/>
    <property type="evidence" value="ECO:0007669"/>
    <property type="project" value="UniProtKB-SubCell"/>
</dbReference>
<keyword evidence="6 8" id="KW-0472">Membrane</keyword>
<evidence type="ECO:0000256" key="4">
    <source>
        <dbReference type="ARBA" id="ARBA00022692"/>
    </source>
</evidence>
<evidence type="ECO:0000256" key="2">
    <source>
        <dbReference type="ARBA" id="ARBA00022448"/>
    </source>
</evidence>
<dbReference type="Pfam" id="PF00593">
    <property type="entry name" value="TonB_dep_Rec_b-barrel"/>
    <property type="match status" value="1"/>
</dbReference>
<protein>
    <submittedName>
        <fullName evidence="13">TonB-dependent receptor</fullName>
    </submittedName>
</protein>
<dbReference type="Gene3D" id="2.170.130.10">
    <property type="entry name" value="TonB-dependent receptor, plug domain"/>
    <property type="match status" value="1"/>
</dbReference>
<evidence type="ECO:0000256" key="8">
    <source>
        <dbReference type="PROSITE-ProRule" id="PRU01360"/>
    </source>
</evidence>
<comment type="caution">
    <text evidence="13">The sequence shown here is derived from an EMBL/GenBank/DDBJ whole genome shotgun (WGS) entry which is preliminary data.</text>
</comment>
<dbReference type="Proteomes" id="UP000297737">
    <property type="component" value="Unassembled WGS sequence"/>
</dbReference>
<evidence type="ECO:0000256" key="6">
    <source>
        <dbReference type="ARBA" id="ARBA00023136"/>
    </source>
</evidence>
<proteinExistence type="inferred from homology"/>
<reference evidence="13 14" key="1">
    <citation type="submission" date="2019-02" db="EMBL/GenBank/DDBJ databases">
        <title>Polymorphobacter sp. isolated from the lake at the Tibet of China.</title>
        <authorList>
            <person name="Li A."/>
        </authorList>
    </citation>
    <scope>NUCLEOTIDE SEQUENCE [LARGE SCALE GENOMIC DNA]</scope>
    <source>
        <strain evidence="13 14">DJ1R-1</strain>
    </source>
</reference>
<evidence type="ECO:0000313" key="14">
    <source>
        <dbReference type="Proteomes" id="UP000297737"/>
    </source>
</evidence>
<dbReference type="GO" id="GO:0044718">
    <property type="term" value="P:siderophore transmembrane transport"/>
    <property type="evidence" value="ECO:0007669"/>
    <property type="project" value="TreeGrafter"/>
</dbReference>
<keyword evidence="4 8" id="KW-0812">Transmembrane</keyword>
<gene>
    <name evidence="13" type="ORF">EUV02_00530</name>
</gene>
<dbReference type="SUPFAM" id="SSF56935">
    <property type="entry name" value="Porins"/>
    <property type="match status" value="1"/>
</dbReference>
<keyword evidence="14" id="KW-1185">Reference proteome</keyword>
<feature type="domain" description="TonB-dependent receptor plug" evidence="12">
    <location>
        <begin position="69"/>
        <end position="168"/>
    </location>
</feature>
<keyword evidence="5 9" id="KW-0798">TonB box</keyword>
<evidence type="ECO:0000259" key="12">
    <source>
        <dbReference type="Pfam" id="PF07715"/>
    </source>
</evidence>
<evidence type="ECO:0000313" key="13">
    <source>
        <dbReference type="EMBL" id="TFU05564.1"/>
    </source>
</evidence>
<evidence type="ECO:0000259" key="11">
    <source>
        <dbReference type="Pfam" id="PF00593"/>
    </source>
</evidence>
<comment type="similarity">
    <text evidence="8 9">Belongs to the TonB-dependent receptor family.</text>
</comment>
<keyword evidence="13" id="KW-0675">Receptor</keyword>
<name>A0A4Y9EPK4_9SPHN</name>
<dbReference type="Pfam" id="PF07715">
    <property type="entry name" value="Plug"/>
    <property type="match status" value="1"/>
</dbReference>
<dbReference type="AlphaFoldDB" id="A0A4Y9EPK4"/>
<accession>A0A4Y9EPK4</accession>
<dbReference type="InterPro" id="IPR000531">
    <property type="entry name" value="Beta-barrel_TonB"/>
</dbReference>
<evidence type="ECO:0000256" key="10">
    <source>
        <dbReference type="SAM" id="SignalP"/>
    </source>
</evidence>
<evidence type="ECO:0000256" key="1">
    <source>
        <dbReference type="ARBA" id="ARBA00004571"/>
    </source>
</evidence>
<dbReference type="PANTHER" id="PTHR30069:SF40">
    <property type="entry name" value="TONB-DEPENDENT RECEPTOR NMB0964-RELATED"/>
    <property type="match status" value="1"/>
</dbReference>
<keyword evidence="7 8" id="KW-0998">Cell outer membrane</keyword>